<feature type="domain" description="HTH cro/C1-type" evidence="3">
    <location>
        <begin position="100"/>
        <end position="154"/>
    </location>
</feature>
<protein>
    <submittedName>
        <fullName evidence="4">XRE family transcriptional regulator</fullName>
    </submittedName>
</protein>
<dbReference type="EMBL" id="PKRU02000034">
    <property type="protein sequence ID" value="RPD36769.1"/>
    <property type="molecule type" value="Genomic_DNA"/>
</dbReference>
<dbReference type="InterPro" id="IPR010982">
    <property type="entry name" value="Lambda_DNA-bd_dom_sf"/>
</dbReference>
<evidence type="ECO:0000313" key="5">
    <source>
        <dbReference type="Proteomes" id="UP000236895"/>
    </source>
</evidence>
<dbReference type="PANTHER" id="PTHR46558:SF11">
    <property type="entry name" value="HTH-TYPE TRANSCRIPTIONAL REGULATOR XRE"/>
    <property type="match status" value="1"/>
</dbReference>
<dbReference type="PROSITE" id="PS50943">
    <property type="entry name" value="HTH_CROC1"/>
    <property type="match status" value="1"/>
</dbReference>
<dbReference type="Pfam" id="PF01381">
    <property type="entry name" value="HTH_3"/>
    <property type="match status" value="1"/>
</dbReference>
<evidence type="ECO:0000259" key="3">
    <source>
        <dbReference type="PROSITE" id="PS50943"/>
    </source>
</evidence>
<feature type="compositionally biased region" description="Low complexity" evidence="2">
    <location>
        <begin position="218"/>
        <end position="237"/>
    </location>
</feature>
<dbReference type="Gene3D" id="1.10.260.40">
    <property type="entry name" value="lambda repressor-like DNA-binding domains"/>
    <property type="match status" value="2"/>
</dbReference>
<feature type="compositionally biased region" description="Basic residues" evidence="2">
    <location>
        <begin position="238"/>
        <end position="247"/>
    </location>
</feature>
<dbReference type="RefSeq" id="WP_103847778.1">
    <property type="nucleotide sequence ID" value="NZ_PKRU02000034.1"/>
</dbReference>
<dbReference type="CDD" id="cd00093">
    <property type="entry name" value="HTH_XRE"/>
    <property type="match status" value="1"/>
</dbReference>
<keyword evidence="1" id="KW-0238">DNA-binding</keyword>
<sequence>MEKELENGLNWKEIGQRFRDLRKRNGYERSDIMKKTDDQGGAVYKYESGVQPASINYALFLRNEFGASFDWLYDGVEVKIKSSDRLKKRIINPIEIGERIKKIRKEEGMTLKEFGEWIGISYVAVSNIENGHRTPEIKTALKIKKALNKPLDWIYFGDKCIGTKARITQPTTTKPTMPLKQLKKELKEEAMSYIKVMNESELAMLTTRLRMEQKHHATLSTSTTQNSQLNSTQLNSRSHQKKQKSSK</sequence>
<dbReference type="GO" id="GO:0003677">
    <property type="term" value="F:DNA binding"/>
    <property type="evidence" value="ECO:0007669"/>
    <property type="project" value="UniProtKB-KW"/>
</dbReference>
<proteinExistence type="predicted"/>
<evidence type="ECO:0000256" key="2">
    <source>
        <dbReference type="SAM" id="MobiDB-lite"/>
    </source>
</evidence>
<evidence type="ECO:0000313" key="4">
    <source>
        <dbReference type="EMBL" id="RPD36769.1"/>
    </source>
</evidence>
<dbReference type="PANTHER" id="PTHR46558">
    <property type="entry name" value="TRACRIPTIONAL REGULATORY PROTEIN-RELATED-RELATED"/>
    <property type="match status" value="1"/>
</dbReference>
<dbReference type="AlphaFoldDB" id="A0A424FKW8"/>
<reference evidence="4 5" key="1">
    <citation type="submission" date="2018-11" db="EMBL/GenBank/DDBJ databases">
        <title>Genome Analysis of Haplotype D of Candidatus Liberibacter Solanacearum.</title>
        <authorList>
            <person name="Katsir L."/>
            <person name="Ruan Z."/>
            <person name="Santos Garcia D."/>
            <person name="Piasezky A."/>
            <person name="Jiang J."/>
            <person name="Sela N."/>
            <person name="Freilich S."/>
            <person name="Bahar O."/>
        </authorList>
    </citation>
    <scope>NUCLEOTIDE SEQUENCE [LARGE SCALE GENOMIC DNA]</scope>
    <source>
        <strain evidence="5">haplotype D1</strain>
    </source>
</reference>
<dbReference type="InterPro" id="IPR001387">
    <property type="entry name" value="Cro/C1-type_HTH"/>
</dbReference>
<accession>A0A424FKW8</accession>
<feature type="region of interest" description="Disordered" evidence="2">
    <location>
        <begin position="213"/>
        <end position="247"/>
    </location>
</feature>
<dbReference type="SMART" id="SM00530">
    <property type="entry name" value="HTH_XRE"/>
    <property type="match status" value="2"/>
</dbReference>
<dbReference type="SUPFAM" id="SSF47413">
    <property type="entry name" value="lambda repressor-like DNA-binding domains"/>
    <property type="match status" value="2"/>
</dbReference>
<gene>
    <name evidence="4" type="ORF">C0030_005990</name>
</gene>
<organism evidence="4 5">
    <name type="scientific">Candidatus Liberibacter solanacearum</name>
    <dbReference type="NCBI Taxonomy" id="556287"/>
    <lineage>
        <taxon>Bacteria</taxon>
        <taxon>Pseudomonadati</taxon>
        <taxon>Pseudomonadota</taxon>
        <taxon>Alphaproteobacteria</taxon>
        <taxon>Hyphomicrobiales</taxon>
        <taxon>Rhizobiaceae</taxon>
        <taxon>Liberibacter</taxon>
    </lineage>
</organism>
<comment type="caution">
    <text evidence="4">The sequence shown here is derived from an EMBL/GenBank/DDBJ whole genome shotgun (WGS) entry which is preliminary data.</text>
</comment>
<evidence type="ECO:0000256" key="1">
    <source>
        <dbReference type="ARBA" id="ARBA00023125"/>
    </source>
</evidence>
<name>A0A424FKW8_9HYPH</name>
<dbReference type="Proteomes" id="UP000236895">
    <property type="component" value="Unassembled WGS sequence"/>
</dbReference>